<comment type="caution">
    <text evidence="1">The sequence shown here is derived from an EMBL/GenBank/DDBJ whole genome shotgun (WGS) entry which is preliminary data.</text>
</comment>
<gene>
    <name evidence="1" type="ORF">OCK74_27005</name>
</gene>
<reference evidence="1" key="2">
    <citation type="submission" date="2023-04" db="EMBL/GenBank/DDBJ databases">
        <title>Paracnuella aquatica gen. nov., sp. nov., a member of the family Chitinophagaceae isolated from a hot spring.</title>
        <authorList>
            <person name="Wang C."/>
        </authorList>
    </citation>
    <scope>NUCLEOTIDE SEQUENCE</scope>
    <source>
        <strain evidence="1">LB-8</strain>
    </source>
</reference>
<dbReference type="AlphaFoldDB" id="A0A9X2Y1G4"/>
<keyword evidence="2" id="KW-1185">Reference proteome</keyword>
<proteinExistence type="predicted"/>
<protein>
    <recommendedName>
        <fullName evidence="3">Group II intron maturase-specific domain-containing protein</fullName>
    </recommendedName>
</protein>
<organism evidence="1 2">
    <name type="scientific">Paraflavisolibacter caeni</name>
    <dbReference type="NCBI Taxonomy" id="2982496"/>
    <lineage>
        <taxon>Bacteria</taxon>
        <taxon>Pseudomonadati</taxon>
        <taxon>Bacteroidota</taxon>
        <taxon>Chitinophagia</taxon>
        <taxon>Chitinophagales</taxon>
        <taxon>Chitinophagaceae</taxon>
        <taxon>Paraflavisolibacter</taxon>
    </lineage>
</organism>
<dbReference type="Proteomes" id="UP001155483">
    <property type="component" value="Unassembled WGS sequence"/>
</dbReference>
<evidence type="ECO:0008006" key="3">
    <source>
        <dbReference type="Google" id="ProtNLM"/>
    </source>
</evidence>
<evidence type="ECO:0000313" key="1">
    <source>
        <dbReference type="EMBL" id="MCU7552797.1"/>
    </source>
</evidence>
<dbReference type="EMBL" id="JAOTIF010000048">
    <property type="protein sequence ID" value="MCU7552797.1"/>
    <property type="molecule type" value="Genomic_DNA"/>
</dbReference>
<sequence>MGRPSSLLGGRLSRLSVSFREKISEMNAFLKAKRFRSLQVLSKLKEIGRGWVNYFRMASIHGKLNDMKSFNINTTGP</sequence>
<name>A0A9X2Y1G4_9BACT</name>
<reference evidence="1" key="1">
    <citation type="submission" date="2022-09" db="EMBL/GenBank/DDBJ databases">
        <authorList>
            <person name="Yuan C."/>
            <person name="Ke Z."/>
        </authorList>
    </citation>
    <scope>NUCLEOTIDE SEQUENCE</scope>
    <source>
        <strain evidence="1">LB-8</strain>
    </source>
</reference>
<evidence type="ECO:0000313" key="2">
    <source>
        <dbReference type="Proteomes" id="UP001155483"/>
    </source>
</evidence>
<accession>A0A9X2Y1G4</accession>